<dbReference type="GeneID" id="94375775"/>
<reference evidence="1 2" key="1">
    <citation type="submission" date="2021-07" db="EMBL/GenBank/DDBJ databases">
        <title>Isolation and characterization of bacteria from a gold mining with a capacity of golden bioaccumulation.</title>
        <authorList>
            <person name="Yang X.J."/>
        </authorList>
    </citation>
    <scope>NUCLEOTIDE SEQUENCE [LARGE SCALE GENOMIC DNA]</scope>
    <source>
        <strain evidence="1 2">Au29</strain>
    </source>
</reference>
<evidence type="ECO:0000313" key="2">
    <source>
        <dbReference type="Proteomes" id="UP000824334"/>
    </source>
</evidence>
<dbReference type="EMBL" id="CP080034">
    <property type="protein sequence ID" value="QYC09135.1"/>
    <property type="molecule type" value="Genomic_DNA"/>
</dbReference>
<dbReference type="Proteomes" id="UP000824334">
    <property type="component" value="Chromosome"/>
</dbReference>
<protein>
    <submittedName>
        <fullName evidence="1">Uncharacterized protein</fullName>
    </submittedName>
</protein>
<gene>
    <name evidence="1" type="ORF">KWG56_10875</name>
</gene>
<proteinExistence type="predicted"/>
<name>A0ABX8TH49_9CAUL</name>
<sequence>MRSVVVCFSPECAGDSFGDCFSTGYQQGSGVRRGGSGRLGKIIADLLHHARLAFVSPMISQAPHGGRIVGYAATTTVA</sequence>
<evidence type="ECO:0000313" key="1">
    <source>
        <dbReference type="EMBL" id="QYC09135.1"/>
    </source>
</evidence>
<accession>A0ABX8TH49</accession>
<dbReference type="RefSeq" id="WP_219354776.1">
    <property type="nucleotide sequence ID" value="NZ_CP080034.1"/>
</dbReference>
<organism evidence="1 2">
    <name type="scientific">Brevundimonas nasdae</name>
    <dbReference type="NCBI Taxonomy" id="172043"/>
    <lineage>
        <taxon>Bacteria</taxon>
        <taxon>Pseudomonadati</taxon>
        <taxon>Pseudomonadota</taxon>
        <taxon>Alphaproteobacteria</taxon>
        <taxon>Caulobacterales</taxon>
        <taxon>Caulobacteraceae</taxon>
        <taxon>Brevundimonas</taxon>
    </lineage>
</organism>
<keyword evidence="2" id="KW-1185">Reference proteome</keyword>